<evidence type="ECO:0000256" key="1">
    <source>
        <dbReference type="SAM" id="MobiDB-lite"/>
    </source>
</evidence>
<protein>
    <submittedName>
        <fullName evidence="2">Uncharacterized protein</fullName>
    </submittedName>
</protein>
<feature type="region of interest" description="Disordered" evidence="1">
    <location>
        <begin position="74"/>
        <end position="102"/>
    </location>
</feature>
<feature type="compositionally biased region" description="Basic and acidic residues" evidence="1">
    <location>
        <begin position="92"/>
        <end position="101"/>
    </location>
</feature>
<organism evidence="2 3">
    <name type="scientific">Pseudoxanthomonas indica</name>
    <dbReference type="NCBI Taxonomy" id="428993"/>
    <lineage>
        <taxon>Bacteria</taxon>
        <taxon>Pseudomonadati</taxon>
        <taxon>Pseudomonadota</taxon>
        <taxon>Gammaproteobacteria</taxon>
        <taxon>Lysobacterales</taxon>
        <taxon>Lysobacteraceae</taxon>
        <taxon>Pseudoxanthomonas</taxon>
    </lineage>
</organism>
<feature type="compositionally biased region" description="Basic and acidic residues" evidence="1">
    <location>
        <begin position="74"/>
        <end position="84"/>
    </location>
</feature>
<dbReference type="EMBL" id="FUZV01000001">
    <property type="protein sequence ID" value="SKC59211.1"/>
    <property type="molecule type" value="Genomic_DNA"/>
</dbReference>
<proteinExistence type="predicted"/>
<keyword evidence="3" id="KW-1185">Reference proteome</keyword>
<evidence type="ECO:0000313" key="2">
    <source>
        <dbReference type="EMBL" id="SKC59211.1"/>
    </source>
</evidence>
<gene>
    <name evidence="2" type="ORF">SAMN06296058_1407</name>
</gene>
<evidence type="ECO:0000313" key="3">
    <source>
        <dbReference type="Proteomes" id="UP000190341"/>
    </source>
</evidence>
<sequence>MSSGARRLVRCSLSVRRPRWSITTQRTCAGCSRAPATGARQRYPDAPGRRMEVFELKETKPGRCMSILVRTPETKRPRDLRPEGVRVASGDRGGRSPRENRPLVGVPLAFEARITRAQIRAAGWPQGKQIGVGGGAVHWNSLTRKNAEQGPKAAHDTRVVFRMQQLFYKDFEAEETVPPGFETRHAMPGFDVRYQAGTRSSPPSLSASASWLLSRCRQPLHCSGAMIGSSSRARVSR</sequence>
<dbReference type="AlphaFoldDB" id="A0A1T5K6G0"/>
<reference evidence="2 3" key="1">
    <citation type="submission" date="2017-02" db="EMBL/GenBank/DDBJ databases">
        <authorList>
            <person name="Peterson S.W."/>
        </authorList>
    </citation>
    <scope>NUCLEOTIDE SEQUENCE [LARGE SCALE GENOMIC DNA]</scope>
    <source>
        <strain evidence="2 3">P15</strain>
    </source>
</reference>
<name>A0A1T5K6G0_9GAMM</name>
<accession>A0A1T5K6G0</accession>
<dbReference type="Proteomes" id="UP000190341">
    <property type="component" value="Unassembled WGS sequence"/>
</dbReference>